<organism evidence="1 2">
    <name type="scientific">Pseudogymnoascus verrucosus</name>
    <dbReference type="NCBI Taxonomy" id="342668"/>
    <lineage>
        <taxon>Eukaryota</taxon>
        <taxon>Fungi</taxon>
        <taxon>Dikarya</taxon>
        <taxon>Ascomycota</taxon>
        <taxon>Pezizomycotina</taxon>
        <taxon>Leotiomycetes</taxon>
        <taxon>Thelebolales</taxon>
        <taxon>Thelebolaceae</taxon>
        <taxon>Pseudogymnoascus</taxon>
    </lineage>
</organism>
<evidence type="ECO:0000313" key="2">
    <source>
        <dbReference type="Proteomes" id="UP000091956"/>
    </source>
</evidence>
<evidence type="ECO:0000313" key="1">
    <source>
        <dbReference type="EMBL" id="OBT97707.1"/>
    </source>
</evidence>
<dbReference type="RefSeq" id="XP_018131440.1">
    <property type="nucleotide sequence ID" value="XM_018274490.1"/>
</dbReference>
<reference evidence="1 2" key="1">
    <citation type="submission" date="2016-03" db="EMBL/GenBank/DDBJ databases">
        <title>Comparative genomics of Pseudogymnoascus destructans, the fungus causing white-nose syndrome of bats.</title>
        <authorList>
            <person name="Palmer J.M."/>
            <person name="Drees K.P."/>
            <person name="Foster J.T."/>
            <person name="Lindner D.L."/>
        </authorList>
    </citation>
    <scope>NUCLEOTIDE SEQUENCE [LARGE SCALE GENOMIC DNA]</scope>
    <source>
        <strain evidence="1 2">UAMH 10579</strain>
    </source>
</reference>
<gene>
    <name evidence="1" type="ORF">VE01_05024</name>
</gene>
<dbReference type="AlphaFoldDB" id="A0A1B8GPF0"/>
<dbReference type="GeneID" id="28838410"/>
<reference evidence="2" key="2">
    <citation type="journal article" date="2018" name="Nat. Commun.">
        <title>Extreme sensitivity to ultraviolet light in the fungal pathogen causing white-nose syndrome of bats.</title>
        <authorList>
            <person name="Palmer J.M."/>
            <person name="Drees K.P."/>
            <person name="Foster J.T."/>
            <person name="Lindner D.L."/>
        </authorList>
    </citation>
    <scope>NUCLEOTIDE SEQUENCE [LARGE SCALE GENOMIC DNA]</scope>
    <source>
        <strain evidence="2">UAMH 10579</strain>
    </source>
</reference>
<accession>A0A1B8GPF0</accession>
<dbReference type="Proteomes" id="UP000091956">
    <property type="component" value="Unassembled WGS sequence"/>
</dbReference>
<keyword evidence="2" id="KW-1185">Reference proteome</keyword>
<sequence>MSRLPIEPSVKVAGGAERKGAWLGRLAGYLEGSRDDDHHHPLAPGIESFTTTTINSAKLVNTILPTHLIHCLQARHPEDRLQLVDRIAVEDNSLAVCAALEGLVRVAGVSSRWEGRAAVIAGGADDEGAFGVGWRLALALDDDGAGSRGEEEDGGDCDLHVDLFGGDLMR</sequence>
<name>A0A1B8GPF0_9PEZI</name>
<dbReference type="EMBL" id="KV460220">
    <property type="protein sequence ID" value="OBT97707.1"/>
    <property type="molecule type" value="Genomic_DNA"/>
</dbReference>
<dbReference type="OrthoDB" id="3439848at2759"/>
<proteinExistence type="predicted"/>
<protein>
    <submittedName>
        <fullName evidence="1">Uncharacterized protein</fullName>
    </submittedName>
</protein>